<dbReference type="SUPFAM" id="SSF53335">
    <property type="entry name" value="S-adenosyl-L-methionine-dependent methyltransferases"/>
    <property type="match status" value="1"/>
</dbReference>
<dbReference type="AlphaFoldDB" id="A0A0N5C889"/>
<feature type="region of interest" description="Disordered" evidence="10">
    <location>
        <begin position="330"/>
        <end position="356"/>
    </location>
</feature>
<comment type="caution">
    <text evidence="9">Lacks conserved residue(s) required for the propagation of feature annotation.</text>
</comment>
<feature type="compositionally biased region" description="Polar residues" evidence="10">
    <location>
        <begin position="62"/>
        <end position="95"/>
    </location>
</feature>
<dbReference type="InterPro" id="IPR023267">
    <property type="entry name" value="RCMT"/>
</dbReference>
<evidence type="ECO:0000256" key="10">
    <source>
        <dbReference type="SAM" id="MobiDB-lite"/>
    </source>
</evidence>
<evidence type="ECO:0000259" key="11">
    <source>
        <dbReference type="PROSITE" id="PS51686"/>
    </source>
</evidence>
<feature type="compositionally biased region" description="Polar residues" evidence="10">
    <location>
        <begin position="148"/>
        <end position="177"/>
    </location>
</feature>
<dbReference type="Proteomes" id="UP000046392">
    <property type="component" value="Unplaced"/>
</dbReference>
<feature type="compositionally biased region" description="Basic and acidic residues" evidence="10">
    <location>
        <begin position="133"/>
        <end position="147"/>
    </location>
</feature>
<evidence type="ECO:0000256" key="1">
    <source>
        <dbReference type="ARBA" id="ARBA00004604"/>
    </source>
</evidence>
<dbReference type="GO" id="GO:0003723">
    <property type="term" value="F:RNA binding"/>
    <property type="evidence" value="ECO:0007669"/>
    <property type="project" value="UniProtKB-UniRule"/>
</dbReference>
<feature type="compositionally biased region" description="Basic and acidic residues" evidence="10">
    <location>
        <begin position="24"/>
        <end position="36"/>
    </location>
</feature>
<dbReference type="InterPro" id="IPR001678">
    <property type="entry name" value="MeTrfase_RsmB-F_NOP2_dom"/>
</dbReference>
<dbReference type="PANTHER" id="PTHR22807:SF30">
    <property type="entry name" value="28S RRNA (CYTOSINE(4447)-C(5))-METHYLTRANSFERASE-RELATED"/>
    <property type="match status" value="1"/>
</dbReference>
<accession>A0A0N5C889</accession>
<protein>
    <submittedName>
        <fullName evidence="13">SAM_MT_RSMB_NOP domain-containing protein</fullName>
    </submittedName>
</protein>
<evidence type="ECO:0000256" key="7">
    <source>
        <dbReference type="ARBA" id="ARBA00022884"/>
    </source>
</evidence>
<dbReference type="PROSITE" id="PS51686">
    <property type="entry name" value="SAM_MT_RSMB_NOP"/>
    <property type="match status" value="1"/>
</dbReference>
<dbReference type="STRING" id="174720.A0A0N5C889"/>
<evidence type="ECO:0000256" key="3">
    <source>
        <dbReference type="ARBA" id="ARBA00022517"/>
    </source>
</evidence>
<keyword evidence="7 9" id="KW-0694">RNA-binding</keyword>
<organism evidence="12 13">
    <name type="scientific">Strongyloides papillosus</name>
    <name type="common">Intestinal threadworm</name>
    <dbReference type="NCBI Taxonomy" id="174720"/>
    <lineage>
        <taxon>Eukaryota</taxon>
        <taxon>Metazoa</taxon>
        <taxon>Ecdysozoa</taxon>
        <taxon>Nematoda</taxon>
        <taxon>Chromadorea</taxon>
        <taxon>Rhabditida</taxon>
        <taxon>Tylenchina</taxon>
        <taxon>Panagrolaimomorpha</taxon>
        <taxon>Strongyloidoidea</taxon>
        <taxon>Strongyloididae</taxon>
        <taxon>Strongyloides</taxon>
    </lineage>
</organism>
<dbReference type="PRINTS" id="PR02012">
    <property type="entry name" value="RCMTNOP2"/>
</dbReference>
<feature type="compositionally biased region" description="Basic residues" evidence="10">
    <location>
        <begin position="43"/>
        <end position="53"/>
    </location>
</feature>
<feature type="region of interest" description="Disordered" evidence="10">
    <location>
        <begin position="127"/>
        <end position="186"/>
    </location>
</feature>
<feature type="region of interest" description="Disordered" evidence="10">
    <location>
        <begin position="198"/>
        <end position="234"/>
    </location>
</feature>
<keyword evidence="5 9" id="KW-0808">Transferase</keyword>
<feature type="binding site" evidence="9">
    <location>
        <position position="634"/>
    </location>
    <ligand>
        <name>S-adenosyl-L-methionine</name>
        <dbReference type="ChEBI" id="CHEBI:59789"/>
    </ligand>
</feature>
<feature type="compositionally biased region" description="Basic and acidic residues" evidence="10">
    <location>
        <begin position="200"/>
        <end position="216"/>
    </location>
</feature>
<evidence type="ECO:0000256" key="8">
    <source>
        <dbReference type="ARBA" id="ARBA00023242"/>
    </source>
</evidence>
<sequence length="784" mass="86775">MVSTRSRKRNHTDASPLVSVDYSKNPEKVAKKKIIDSGETPIRRKTPIKKAKKSPSGALVKSNLSRPNKLGTPQANVTPKLISNGTSRNSNVSLSAQVERSKLTLKGKKSPKQKIVQSADRSIILKSNQTLVDPKKVSPNEVSEGRKNSTSSGVHNEMKISQKTKNPNVGRLSTISNDSKKSTPKGTVKVIKDVINTSTPKKETPKEFSMKKKDGTPKITPKHSGKSTLQRISDANQKPVVETISEKLNDTVIIDRKADGGKSTPSIKKTNNIKKKVVLKKVKKSDKNITKIVEDKVNVDNISTDESSKTKNMSQKLRKLRKRKAKLERKISAKKSRIGQSSGILNGDNSDGDDDEKLPIELANEELEAEQKDEFKMTRKEALSNVEGFVLPSNEEIEKECYPGQLPNLLRERLAGICSVLGGKFNETCTDGRPRHDYTDAFEKYVACLYGYNSCLTSRFFSIYPNPDECINFMEANDNHRPCSIRTNTLKTKKSTLKQQLSNRGVNCIGAEDWNKTAMVISDSNVPIGATLEYLSGQYFIQGIASMLPVSALNPQPNEKVLDMCSAPGGKTTHIASLMKNTGVLIANDISKDRLPSVIGNVHRCGVTNVAVTNLNACLFPKMFKQYFDRILLDAPCSGTGVIWKDERVKHLRTTENINHLRSIQRNLLLAAIDSCNASSKSGGYVVYSTCSVLIEENESVVDFALKKRNVILVPTGIEAGDDGFTKHRQHRFDPSLALCKRFTPHKNNVDGFFIAKFKKISNDKDGTDLGIVEYVNEEKPSQE</sequence>
<dbReference type="PROSITE" id="PS01153">
    <property type="entry name" value="NOL1_NOP2_SUN"/>
    <property type="match status" value="1"/>
</dbReference>
<dbReference type="GO" id="GO:0000470">
    <property type="term" value="P:maturation of LSU-rRNA"/>
    <property type="evidence" value="ECO:0007669"/>
    <property type="project" value="TreeGrafter"/>
</dbReference>
<dbReference type="NCBIfam" id="TIGR00446">
    <property type="entry name" value="nop2p"/>
    <property type="match status" value="1"/>
</dbReference>
<proteinExistence type="inferred from homology"/>
<comment type="similarity">
    <text evidence="2 9">Belongs to the class I-like SAM-binding methyltransferase superfamily. RsmB/NOP family.</text>
</comment>
<keyword evidence="4 9" id="KW-0489">Methyltransferase</keyword>
<dbReference type="PRINTS" id="PR02008">
    <property type="entry name" value="RCMTFAMILY"/>
</dbReference>
<dbReference type="GO" id="GO:0009383">
    <property type="term" value="F:rRNA (cytosine-C5-)-methyltransferase activity"/>
    <property type="evidence" value="ECO:0007669"/>
    <property type="project" value="TreeGrafter"/>
</dbReference>
<feature type="compositionally biased region" description="Polar residues" evidence="10">
    <location>
        <begin position="338"/>
        <end position="349"/>
    </location>
</feature>
<keyword evidence="12" id="KW-1185">Reference proteome</keyword>
<keyword evidence="3" id="KW-0690">Ribosome biogenesis</keyword>
<feature type="domain" description="SAM-dependent MTase RsmB/NOP-type" evidence="11">
    <location>
        <begin position="473"/>
        <end position="761"/>
    </location>
</feature>
<dbReference type="Gene3D" id="3.30.70.1170">
    <property type="entry name" value="Sun protein, domain 3"/>
    <property type="match status" value="1"/>
</dbReference>
<dbReference type="Gene3D" id="3.40.50.150">
    <property type="entry name" value="Vaccinia Virus protein VP39"/>
    <property type="match status" value="1"/>
</dbReference>
<dbReference type="Pfam" id="PF01189">
    <property type="entry name" value="Methyltr_RsmB-F"/>
    <property type="match status" value="1"/>
</dbReference>
<feature type="compositionally biased region" description="Basic residues" evidence="10">
    <location>
        <begin position="1"/>
        <end position="10"/>
    </location>
</feature>
<keyword evidence="6 9" id="KW-0949">S-adenosyl-L-methionine</keyword>
<dbReference type="InterPro" id="IPR011023">
    <property type="entry name" value="Nop2p"/>
</dbReference>
<evidence type="ECO:0000256" key="9">
    <source>
        <dbReference type="PROSITE-ProRule" id="PRU01023"/>
    </source>
</evidence>
<dbReference type="InterPro" id="IPR023273">
    <property type="entry name" value="RCMT_NOP2"/>
</dbReference>
<feature type="binding site" evidence="9">
    <location>
        <position position="589"/>
    </location>
    <ligand>
        <name>S-adenosyl-L-methionine</name>
        <dbReference type="ChEBI" id="CHEBI:59789"/>
    </ligand>
</feature>
<comment type="subcellular location">
    <subcellularLocation>
        <location evidence="1">Nucleus</location>
        <location evidence="1">Nucleolus</location>
    </subcellularLocation>
</comment>
<feature type="region of interest" description="Disordered" evidence="10">
    <location>
        <begin position="1"/>
        <end position="95"/>
    </location>
</feature>
<dbReference type="PANTHER" id="PTHR22807">
    <property type="entry name" value="NOP2 YEAST -RELATED NOL1/NOP2/FMU SUN DOMAIN-CONTAINING"/>
    <property type="match status" value="1"/>
</dbReference>
<reference evidence="13" key="1">
    <citation type="submission" date="2017-02" db="UniProtKB">
        <authorList>
            <consortium name="WormBaseParasite"/>
        </authorList>
    </citation>
    <scope>IDENTIFICATION</scope>
</reference>
<dbReference type="WBParaSite" id="SPAL_0001414300.1">
    <property type="protein sequence ID" value="SPAL_0001414300.1"/>
    <property type="gene ID" value="SPAL_0001414300"/>
</dbReference>
<dbReference type="InterPro" id="IPR018314">
    <property type="entry name" value="RsmB/NOL1/NOP2-like_CS"/>
</dbReference>
<evidence type="ECO:0000256" key="2">
    <source>
        <dbReference type="ARBA" id="ARBA00007494"/>
    </source>
</evidence>
<keyword evidence="8" id="KW-0539">Nucleus</keyword>
<evidence type="ECO:0000313" key="12">
    <source>
        <dbReference type="Proteomes" id="UP000046392"/>
    </source>
</evidence>
<name>A0A0N5C889_STREA</name>
<evidence type="ECO:0000313" key="13">
    <source>
        <dbReference type="WBParaSite" id="SPAL_0001414300.1"/>
    </source>
</evidence>
<evidence type="ECO:0000256" key="4">
    <source>
        <dbReference type="ARBA" id="ARBA00022603"/>
    </source>
</evidence>
<feature type="active site" description="Nucleophile" evidence="9">
    <location>
        <position position="691"/>
    </location>
</feature>
<dbReference type="GO" id="GO:0070475">
    <property type="term" value="P:rRNA base methylation"/>
    <property type="evidence" value="ECO:0007669"/>
    <property type="project" value="TreeGrafter"/>
</dbReference>
<feature type="binding site" evidence="9">
    <location>
        <begin position="565"/>
        <end position="571"/>
    </location>
    <ligand>
        <name>S-adenosyl-L-methionine</name>
        <dbReference type="ChEBI" id="CHEBI:59789"/>
    </ligand>
</feature>
<evidence type="ECO:0000256" key="5">
    <source>
        <dbReference type="ARBA" id="ARBA00022679"/>
    </source>
</evidence>
<evidence type="ECO:0000256" key="6">
    <source>
        <dbReference type="ARBA" id="ARBA00022691"/>
    </source>
</evidence>
<dbReference type="GO" id="GO:0005730">
    <property type="term" value="C:nucleolus"/>
    <property type="evidence" value="ECO:0007669"/>
    <property type="project" value="UniProtKB-SubCell"/>
</dbReference>
<dbReference type="InterPro" id="IPR029063">
    <property type="entry name" value="SAM-dependent_MTases_sf"/>
</dbReference>
<dbReference type="InterPro" id="IPR049560">
    <property type="entry name" value="MeTrfase_RsmB-F_NOP2_cat"/>
</dbReference>